<dbReference type="SMART" id="SM00044">
    <property type="entry name" value="CYCc"/>
    <property type="match status" value="1"/>
</dbReference>
<dbReference type="InterPro" id="IPR011644">
    <property type="entry name" value="Heme_NO-bd"/>
</dbReference>
<evidence type="ECO:0000256" key="16">
    <source>
        <dbReference type="RuleBase" id="RU000405"/>
    </source>
</evidence>
<dbReference type="GO" id="GO:0046872">
    <property type="term" value="F:metal ion binding"/>
    <property type="evidence" value="ECO:0007669"/>
    <property type="project" value="UniProtKB-KW"/>
</dbReference>
<dbReference type="Proteomes" id="UP000192578">
    <property type="component" value="Unassembled WGS sequence"/>
</dbReference>
<evidence type="ECO:0000256" key="15">
    <source>
        <dbReference type="ARBA" id="ARBA00043208"/>
    </source>
</evidence>
<dbReference type="InterPro" id="IPR024096">
    <property type="entry name" value="NO_sig/Golgi_transp_ligand-bd"/>
</dbReference>
<dbReference type="PANTHER" id="PTHR45655">
    <property type="entry name" value="GUANYLATE CYCLASE SOLUBLE SUBUNIT BETA-2"/>
    <property type="match status" value="1"/>
</dbReference>
<comment type="cofactor">
    <cofactor evidence="1">
        <name>heme</name>
        <dbReference type="ChEBI" id="CHEBI:30413"/>
    </cofactor>
</comment>
<evidence type="ECO:0000256" key="12">
    <source>
        <dbReference type="ARBA" id="ARBA00037442"/>
    </source>
</evidence>
<dbReference type="InterPro" id="IPR029787">
    <property type="entry name" value="Nucleotide_cyclase"/>
</dbReference>
<keyword evidence="4" id="KW-0963">Cytoplasm</keyword>
<evidence type="ECO:0000256" key="8">
    <source>
        <dbReference type="ARBA" id="ARBA00023004"/>
    </source>
</evidence>
<evidence type="ECO:0000256" key="7">
    <source>
        <dbReference type="ARBA" id="ARBA00022741"/>
    </source>
</evidence>
<dbReference type="GO" id="GO:0020037">
    <property type="term" value="F:heme binding"/>
    <property type="evidence" value="ECO:0007669"/>
    <property type="project" value="InterPro"/>
</dbReference>
<dbReference type="Gene3D" id="3.30.450.260">
    <property type="entry name" value="Haem NO binding associated domain"/>
    <property type="match status" value="1"/>
</dbReference>
<dbReference type="InterPro" id="IPR018297">
    <property type="entry name" value="A/G_cyclase_CS"/>
</dbReference>
<evidence type="ECO:0000259" key="17">
    <source>
        <dbReference type="PROSITE" id="PS50125"/>
    </source>
</evidence>
<evidence type="ECO:0000256" key="6">
    <source>
        <dbReference type="ARBA" id="ARBA00022723"/>
    </source>
</evidence>
<evidence type="ECO:0000256" key="4">
    <source>
        <dbReference type="ARBA" id="ARBA00022490"/>
    </source>
</evidence>
<gene>
    <name evidence="18" type="ORF">BV898_17248</name>
</gene>
<keyword evidence="5" id="KW-0349">Heme</keyword>
<dbReference type="OrthoDB" id="6127067at2759"/>
<reference evidence="19" key="1">
    <citation type="submission" date="2017-01" db="EMBL/GenBank/DDBJ databases">
        <title>Comparative genomics of anhydrobiosis in the tardigrade Hypsibius dujardini.</title>
        <authorList>
            <person name="Yoshida Y."/>
            <person name="Koutsovoulos G."/>
            <person name="Laetsch D."/>
            <person name="Stevens L."/>
            <person name="Kumar S."/>
            <person name="Horikawa D."/>
            <person name="Ishino K."/>
            <person name="Komine S."/>
            <person name="Tomita M."/>
            <person name="Blaxter M."/>
            <person name="Arakawa K."/>
        </authorList>
    </citation>
    <scope>NUCLEOTIDE SEQUENCE [LARGE SCALE GENOMIC DNA]</scope>
    <source>
        <strain evidence="19">Z151</strain>
    </source>
</reference>
<dbReference type="FunFam" id="3.30.450.260:FF:000002">
    <property type="entry name" value="guanylate cyclase soluble subunit alpha-2"/>
    <property type="match status" value="1"/>
</dbReference>
<evidence type="ECO:0000256" key="3">
    <source>
        <dbReference type="ARBA" id="ARBA00012202"/>
    </source>
</evidence>
<keyword evidence="10 16" id="KW-0456">Lyase</keyword>
<dbReference type="PROSITE" id="PS00452">
    <property type="entry name" value="GUANYLATE_CYCLASE_1"/>
    <property type="match status" value="1"/>
</dbReference>
<dbReference type="GO" id="GO:0005525">
    <property type="term" value="F:GTP binding"/>
    <property type="evidence" value="ECO:0007669"/>
    <property type="project" value="UniProtKB-KW"/>
</dbReference>
<dbReference type="EMBL" id="MTYJ01000287">
    <property type="protein sequence ID" value="OWA52805.1"/>
    <property type="molecule type" value="Genomic_DNA"/>
</dbReference>
<keyword evidence="7" id="KW-0547">Nucleotide-binding</keyword>
<proteinExistence type="inferred from homology"/>
<dbReference type="Pfam" id="PF07700">
    <property type="entry name" value="HNOB"/>
    <property type="match status" value="1"/>
</dbReference>
<keyword evidence="9" id="KW-0342">GTP-binding</keyword>
<dbReference type="InterPro" id="IPR038158">
    <property type="entry name" value="H-NOX_domain_sf"/>
</dbReference>
<comment type="similarity">
    <text evidence="16">Belongs to the adenylyl cyclase class-4/guanylyl cyclase family.</text>
</comment>
<keyword evidence="6" id="KW-0479">Metal-binding</keyword>
<dbReference type="PROSITE" id="PS50125">
    <property type="entry name" value="GUANYLATE_CYCLASE_2"/>
    <property type="match status" value="1"/>
</dbReference>
<dbReference type="SUPFAM" id="SSF55073">
    <property type="entry name" value="Nucleotide cyclase"/>
    <property type="match status" value="1"/>
</dbReference>
<sequence length="641" mass="70734">MVSLSEGTPKVLALGHLFSSLDPACRAQAGVDLDGGFLIRQIYPDAVTVRLAVAAEAVLGVKLDAILELFGAFFFDFCVESGYEPILRVLGSSPIAFLENLDALHDHLGSIYPGMRAPSFRCERRDPKSTILHYYSERTGFEPIVIGIVKAVARKIHRREISIQLHVRKNSAVPGCDHSQFIIEEADPDTPGSTHNLLPQVAGTFEGHGPKLSPETFATLFPFHILFDSMLLVRGFGMSLAKVLQGAISTGSHLRNVFKLVRPRAELNFDLIMSHLMTVFVMEASTSSSSQATAKLSRLKLKGQIIHLSSSNLLLFICSPVASSLQQLSLSGVSLSDIPLHDAAHDLVVLAEQFAADYAQARELEILTDQLRQTFRDLEAEKARTDRLLYSVLPASVANELRLGRPVLPMKHDSVTVMFCGVSNFAEICERFADKPIKMVETLNGLFSRFDALTTDPKRSSHVYKVESIGEKYLVASGLPEREASHARWIAQLSLDMMTAARLSNDITDLIGFPITVTIGVHSGELVTGVIGHTTPRYCLFGNTVNLASRTESFGRKGCINITDFTYELLQVEPNTDESFQLELYADVFMKGRSEPMRLYNLSNTDGKVADVERLISQRRFLAIEDIMCCCRKALVNQVSP</sequence>
<evidence type="ECO:0000256" key="14">
    <source>
        <dbReference type="ARBA" id="ARBA00041698"/>
    </source>
</evidence>
<accession>A0A9X6RM87</accession>
<dbReference type="Gene3D" id="6.10.250.780">
    <property type="match status" value="1"/>
</dbReference>
<dbReference type="PANTHER" id="PTHR45655:SF2">
    <property type="entry name" value="GUANYLATE CYCLASE SOLUBLE SUBUNIT BETA-1"/>
    <property type="match status" value="1"/>
</dbReference>
<evidence type="ECO:0000256" key="1">
    <source>
        <dbReference type="ARBA" id="ARBA00001971"/>
    </source>
</evidence>
<dbReference type="Pfam" id="PF00211">
    <property type="entry name" value="Guanylate_cyc"/>
    <property type="match status" value="1"/>
</dbReference>
<comment type="subcellular location">
    <subcellularLocation>
        <location evidence="2">Cytoplasm</location>
    </subcellularLocation>
</comment>
<dbReference type="CDD" id="cd07302">
    <property type="entry name" value="CHD"/>
    <property type="match status" value="1"/>
</dbReference>
<dbReference type="Pfam" id="PF07701">
    <property type="entry name" value="HNOBA"/>
    <property type="match status" value="1"/>
</dbReference>
<evidence type="ECO:0000313" key="18">
    <source>
        <dbReference type="EMBL" id="OWA52805.1"/>
    </source>
</evidence>
<dbReference type="EC" id="4.6.1.2" evidence="3"/>
<protein>
    <recommendedName>
        <fullName evidence="13">Guanylate cyclase soluble subunit beta-1</fullName>
        <ecNumber evidence="3">4.6.1.2</ecNumber>
    </recommendedName>
    <alternativeName>
        <fullName evidence="14">Guanylate cyclase soluble subunit beta-3</fullName>
    </alternativeName>
    <alternativeName>
        <fullName evidence="15">Soluble guanylate cyclase small subunit</fullName>
    </alternativeName>
</protein>
<evidence type="ECO:0000313" key="19">
    <source>
        <dbReference type="Proteomes" id="UP000192578"/>
    </source>
</evidence>
<dbReference type="InterPro" id="IPR042463">
    <property type="entry name" value="HNOB_dom_associated_sf"/>
</dbReference>
<evidence type="ECO:0000256" key="5">
    <source>
        <dbReference type="ARBA" id="ARBA00022617"/>
    </source>
</evidence>
<dbReference type="GO" id="GO:0019934">
    <property type="term" value="P:cGMP-mediated signaling"/>
    <property type="evidence" value="ECO:0007669"/>
    <property type="project" value="TreeGrafter"/>
</dbReference>
<keyword evidence="8" id="KW-0408">Iron</keyword>
<dbReference type="Gene3D" id="3.30.70.1230">
    <property type="entry name" value="Nucleotide cyclase"/>
    <property type="match status" value="1"/>
</dbReference>
<name>A0A9X6RM87_HYPEX</name>
<dbReference type="AlphaFoldDB" id="A0A9X6RM87"/>
<comment type="caution">
    <text evidence="18">The sequence shown here is derived from an EMBL/GenBank/DDBJ whole genome shotgun (WGS) entry which is preliminary data.</text>
</comment>
<evidence type="ECO:0000256" key="11">
    <source>
        <dbReference type="ARBA" id="ARBA00023293"/>
    </source>
</evidence>
<evidence type="ECO:0000256" key="9">
    <source>
        <dbReference type="ARBA" id="ARBA00023134"/>
    </source>
</evidence>
<keyword evidence="19" id="KW-1185">Reference proteome</keyword>
<dbReference type="Gene3D" id="3.90.1520.10">
    <property type="entry name" value="H-NOX domain"/>
    <property type="match status" value="1"/>
</dbReference>
<dbReference type="InterPro" id="IPR001054">
    <property type="entry name" value="A/G_cyclase"/>
</dbReference>
<organism evidence="18 19">
    <name type="scientific">Hypsibius exemplaris</name>
    <name type="common">Freshwater tardigrade</name>
    <dbReference type="NCBI Taxonomy" id="2072580"/>
    <lineage>
        <taxon>Eukaryota</taxon>
        <taxon>Metazoa</taxon>
        <taxon>Ecdysozoa</taxon>
        <taxon>Tardigrada</taxon>
        <taxon>Eutardigrada</taxon>
        <taxon>Parachela</taxon>
        <taxon>Hypsibioidea</taxon>
        <taxon>Hypsibiidae</taxon>
        <taxon>Hypsibius</taxon>
    </lineage>
</organism>
<evidence type="ECO:0000256" key="10">
    <source>
        <dbReference type="ARBA" id="ARBA00023239"/>
    </source>
</evidence>
<dbReference type="GO" id="GO:0004383">
    <property type="term" value="F:guanylate cyclase activity"/>
    <property type="evidence" value="ECO:0007669"/>
    <property type="project" value="UniProtKB-EC"/>
</dbReference>
<evidence type="ECO:0000256" key="13">
    <source>
        <dbReference type="ARBA" id="ARBA00039698"/>
    </source>
</evidence>
<dbReference type="SUPFAM" id="SSF111126">
    <property type="entry name" value="Ligand-binding domain in the NO signalling and Golgi transport"/>
    <property type="match status" value="1"/>
</dbReference>
<feature type="domain" description="Guanylate cyclase" evidence="17">
    <location>
        <begin position="416"/>
        <end position="552"/>
    </location>
</feature>
<keyword evidence="11" id="KW-0141">cGMP biosynthesis</keyword>
<evidence type="ECO:0000256" key="2">
    <source>
        <dbReference type="ARBA" id="ARBA00004496"/>
    </source>
</evidence>
<dbReference type="GO" id="GO:0008074">
    <property type="term" value="C:guanylate cyclase complex, soluble"/>
    <property type="evidence" value="ECO:0007669"/>
    <property type="project" value="TreeGrafter"/>
</dbReference>
<comment type="function">
    <text evidence="12">Mediates responses to nitric oxide (NO) by catalyzing the biosynthesis of the signaling molecule cGMP.</text>
</comment>
<dbReference type="InterPro" id="IPR011645">
    <property type="entry name" value="HNOB_dom_associated"/>
</dbReference>
<dbReference type="GO" id="GO:0070482">
    <property type="term" value="P:response to oxygen levels"/>
    <property type="evidence" value="ECO:0007669"/>
    <property type="project" value="TreeGrafter"/>
</dbReference>